<dbReference type="RefSeq" id="WP_073612143.1">
    <property type="nucleotide sequence ID" value="NZ_FRFE01000003.1"/>
</dbReference>
<protein>
    <submittedName>
        <fullName evidence="1">Uncharacterized protein</fullName>
    </submittedName>
</protein>
<dbReference type="OrthoDB" id="5432695at2"/>
<evidence type="ECO:0000313" key="2">
    <source>
        <dbReference type="Proteomes" id="UP000184603"/>
    </source>
</evidence>
<accession>A0A1M7XZF3</accession>
<gene>
    <name evidence="1" type="ORF">SAMN02745220_00782</name>
</gene>
<organism evidence="1 2">
    <name type="scientific">Desulfopila aestuarii DSM 18488</name>
    <dbReference type="NCBI Taxonomy" id="1121416"/>
    <lineage>
        <taxon>Bacteria</taxon>
        <taxon>Pseudomonadati</taxon>
        <taxon>Thermodesulfobacteriota</taxon>
        <taxon>Desulfobulbia</taxon>
        <taxon>Desulfobulbales</taxon>
        <taxon>Desulfocapsaceae</taxon>
        <taxon>Desulfopila</taxon>
    </lineage>
</organism>
<keyword evidence="2" id="KW-1185">Reference proteome</keyword>
<reference evidence="1 2" key="1">
    <citation type="submission" date="2016-12" db="EMBL/GenBank/DDBJ databases">
        <authorList>
            <person name="Song W.-J."/>
            <person name="Kurnit D.M."/>
        </authorList>
    </citation>
    <scope>NUCLEOTIDE SEQUENCE [LARGE SCALE GENOMIC DNA]</scope>
    <source>
        <strain evidence="1 2">DSM 18488</strain>
    </source>
</reference>
<dbReference type="AlphaFoldDB" id="A0A1M7XZF3"/>
<name>A0A1M7XZF3_9BACT</name>
<dbReference type="Proteomes" id="UP000184603">
    <property type="component" value="Unassembled WGS sequence"/>
</dbReference>
<dbReference type="EMBL" id="FRFE01000003">
    <property type="protein sequence ID" value="SHO44524.1"/>
    <property type="molecule type" value="Genomic_DNA"/>
</dbReference>
<sequence length="60" mass="7260">MKKWHMEGILRIERMGGGKLQIPHPGQRTLWSRMDDDRAESEFFLTKMMRAMRERVQRQA</sequence>
<proteinExistence type="predicted"/>
<evidence type="ECO:0000313" key="1">
    <source>
        <dbReference type="EMBL" id="SHO44524.1"/>
    </source>
</evidence>